<organism evidence="7 8">
    <name type="scientific">Cytophaga hutchinsonii (strain ATCC 33406 / DSM 1761 / CIP 103989 / NBRC 15051 / NCIMB 9469 / D465)</name>
    <dbReference type="NCBI Taxonomy" id="269798"/>
    <lineage>
        <taxon>Bacteria</taxon>
        <taxon>Pseudomonadati</taxon>
        <taxon>Bacteroidota</taxon>
        <taxon>Cytophagia</taxon>
        <taxon>Cytophagales</taxon>
        <taxon>Cytophagaceae</taxon>
        <taxon>Cytophaga</taxon>
    </lineage>
</organism>
<dbReference type="InterPro" id="IPR006139">
    <property type="entry name" value="D-isomer_2_OHA_DH_cat_dom"/>
</dbReference>
<evidence type="ECO:0000256" key="2">
    <source>
        <dbReference type="ARBA" id="ARBA00023002"/>
    </source>
</evidence>
<evidence type="ECO:0000256" key="3">
    <source>
        <dbReference type="ARBA" id="ARBA00023027"/>
    </source>
</evidence>
<comment type="similarity">
    <text evidence="1 4">Belongs to the D-isomer specific 2-hydroxyacid dehydrogenase family.</text>
</comment>
<evidence type="ECO:0000259" key="6">
    <source>
        <dbReference type="Pfam" id="PF02826"/>
    </source>
</evidence>
<reference evidence="7 8" key="1">
    <citation type="journal article" date="2007" name="Appl. Environ. Microbiol.">
        <title>Genome sequence of the cellulolytic gliding bacterium Cytophaga hutchinsonii.</title>
        <authorList>
            <person name="Xie G."/>
            <person name="Bruce D.C."/>
            <person name="Challacombe J.F."/>
            <person name="Chertkov O."/>
            <person name="Detter J.C."/>
            <person name="Gilna P."/>
            <person name="Han C.S."/>
            <person name="Lucas S."/>
            <person name="Misra M."/>
            <person name="Myers G.L."/>
            <person name="Richardson P."/>
            <person name="Tapia R."/>
            <person name="Thayer N."/>
            <person name="Thompson L.S."/>
            <person name="Brettin T.S."/>
            <person name="Henrissat B."/>
            <person name="Wilson D.B."/>
            <person name="McBride M.J."/>
        </authorList>
    </citation>
    <scope>NUCLEOTIDE SEQUENCE [LARGE SCALE GENOMIC DNA]</scope>
    <source>
        <strain evidence="8">ATCC 33406 / DSM 1761 / CIP 103989 / NBRC 15051 / NCIMB 9469 / D465</strain>
    </source>
</reference>
<evidence type="ECO:0000256" key="4">
    <source>
        <dbReference type="RuleBase" id="RU003719"/>
    </source>
</evidence>
<feature type="domain" description="D-isomer specific 2-hydroxyacid dehydrogenase catalytic" evidence="5">
    <location>
        <begin position="3"/>
        <end position="328"/>
    </location>
</feature>
<keyword evidence="2 4" id="KW-0560">Oxidoreductase</keyword>
<dbReference type="SUPFAM" id="SSF51735">
    <property type="entry name" value="NAD(P)-binding Rossmann-fold domains"/>
    <property type="match status" value="1"/>
</dbReference>
<keyword evidence="3" id="KW-0520">NAD</keyword>
<protein>
    <submittedName>
        <fullName evidence="7">D-lactate dehydrogenase</fullName>
        <ecNumber evidence="7">1.1.1.28</ecNumber>
    </submittedName>
</protein>
<dbReference type="InterPro" id="IPR006140">
    <property type="entry name" value="D-isomer_DH_NAD-bd"/>
</dbReference>
<dbReference type="InterPro" id="IPR036291">
    <property type="entry name" value="NAD(P)-bd_dom_sf"/>
</dbReference>
<dbReference type="Pfam" id="PF02826">
    <property type="entry name" value="2-Hacid_dh_C"/>
    <property type="match status" value="1"/>
</dbReference>
<dbReference type="PANTHER" id="PTHR43026:SF1">
    <property type="entry name" value="2-HYDROXYACID DEHYDROGENASE HOMOLOG 1-RELATED"/>
    <property type="match status" value="1"/>
</dbReference>
<evidence type="ECO:0000259" key="5">
    <source>
        <dbReference type="Pfam" id="PF00389"/>
    </source>
</evidence>
<dbReference type="Proteomes" id="UP000001822">
    <property type="component" value="Chromosome"/>
</dbReference>
<dbReference type="EMBL" id="CP000383">
    <property type="protein sequence ID" value="ABG60221.1"/>
    <property type="molecule type" value="Genomic_DNA"/>
</dbReference>
<feature type="domain" description="D-isomer specific 2-hydroxyacid dehydrogenase NAD-binding" evidence="6">
    <location>
        <begin position="109"/>
        <end position="297"/>
    </location>
</feature>
<dbReference type="RefSeq" id="WP_011586331.1">
    <property type="nucleotide sequence ID" value="NC_008255.1"/>
</dbReference>
<dbReference type="PROSITE" id="PS00671">
    <property type="entry name" value="D_2_HYDROXYACID_DH_3"/>
    <property type="match status" value="1"/>
</dbReference>
<dbReference type="Pfam" id="PF00389">
    <property type="entry name" value="2-Hacid_dh"/>
    <property type="match status" value="1"/>
</dbReference>
<dbReference type="Gene3D" id="3.40.50.720">
    <property type="entry name" value="NAD(P)-binding Rossmann-like Domain"/>
    <property type="match status" value="2"/>
</dbReference>
<dbReference type="PROSITE" id="PS00065">
    <property type="entry name" value="D_2_HYDROXYACID_DH_1"/>
    <property type="match status" value="1"/>
</dbReference>
<dbReference type="OrthoDB" id="1522997at2"/>
<gene>
    <name evidence="7" type="primary">ldhA</name>
    <name evidence="7" type="ordered locus">CHU_2980</name>
</gene>
<sequence length="329" mass="36053">MKILFYSARSYDKKHFEAANPGTFTFEYIEEALSIETAHYAEGAFAVCIFVNDDACAPVLEKLASYGVKGIAIRAAGHDQTNHVAAHRLGMHVANVPAYSPHAIAEHTVTMILALTRHIVEADNRVKQSNFILDPLVGFNIHHKTVGIIGLGKIGGLTAKILHGFGCTLQAFDPYPNQEYTDKYGLQYKSIEEVLATSDIIVIHAPLNAHTKYLIHADSIKTMKDGVMIVNTGRGAIINTKDAIDGLTSGKIGYLGLDVYENEKGLFFSDHSVNKPTDEVFLALTKFKNVLITGHMAFLTTNALTSIAQTTLENLRAWSNGKDADHEIR</sequence>
<dbReference type="CDD" id="cd12183">
    <property type="entry name" value="LDH_like_2"/>
    <property type="match status" value="1"/>
</dbReference>
<dbReference type="PANTHER" id="PTHR43026">
    <property type="entry name" value="2-HYDROXYACID DEHYDROGENASE HOMOLOG 1-RELATED"/>
    <property type="match status" value="1"/>
</dbReference>
<dbReference type="EC" id="1.1.1.28" evidence="7"/>
<dbReference type="KEGG" id="chu:CHU_2980"/>
<dbReference type="InterPro" id="IPR029753">
    <property type="entry name" value="D-isomer_DH_CS"/>
</dbReference>
<proteinExistence type="inferred from homology"/>
<dbReference type="AlphaFoldDB" id="A0A6N4SUN6"/>
<evidence type="ECO:0000313" key="8">
    <source>
        <dbReference type="Proteomes" id="UP000001822"/>
    </source>
</evidence>
<dbReference type="GO" id="GO:0008720">
    <property type="term" value="F:D-lactate dehydrogenase (NAD+) activity"/>
    <property type="evidence" value="ECO:0007669"/>
    <property type="project" value="UniProtKB-EC"/>
</dbReference>
<dbReference type="InterPro" id="IPR058205">
    <property type="entry name" value="D-LDH-like"/>
</dbReference>
<dbReference type="SUPFAM" id="SSF52283">
    <property type="entry name" value="Formate/glycerate dehydrogenase catalytic domain-like"/>
    <property type="match status" value="1"/>
</dbReference>
<name>A0A6N4SUN6_CYTH3</name>
<evidence type="ECO:0000256" key="1">
    <source>
        <dbReference type="ARBA" id="ARBA00005854"/>
    </source>
</evidence>
<keyword evidence="8" id="KW-1185">Reference proteome</keyword>
<dbReference type="InterPro" id="IPR029752">
    <property type="entry name" value="D-isomer_DH_CS1"/>
</dbReference>
<evidence type="ECO:0000313" key="7">
    <source>
        <dbReference type="EMBL" id="ABG60221.1"/>
    </source>
</evidence>
<accession>A0A6N4SUN6</accession>
<dbReference type="GO" id="GO:0051287">
    <property type="term" value="F:NAD binding"/>
    <property type="evidence" value="ECO:0007669"/>
    <property type="project" value="InterPro"/>
</dbReference>